<dbReference type="InterPro" id="IPR027417">
    <property type="entry name" value="P-loop_NTPase"/>
</dbReference>
<dbReference type="Proteomes" id="UP001595990">
    <property type="component" value="Unassembled WGS sequence"/>
</dbReference>
<comment type="caution">
    <text evidence="2">The sequence shown here is derived from an EMBL/GenBank/DDBJ whole genome shotgun (WGS) entry which is preliminary data.</text>
</comment>
<dbReference type="Pfam" id="PF13479">
    <property type="entry name" value="AAA_24"/>
    <property type="match status" value="1"/>
</dbReference>
<proteinExistence type="predicted"/>
<dbReference type="RefSeq" id="WP_417922498.1">
    <property type="nucleotide sequence ID" value="NZ_JBHSFS010000002.1"/>
</dbReference>
<evidence type="ECO:0000313" key="2">
    <source>
        <dbReference type="EMBL" id="MFC4512593.1"/>
    </source>
</evidence>
<keyword evidence="3" id="KW-1185">Reference proteome</keyword>
<protein>
    <submittedName>
        <fullName evidence="2">ATP-binding protein</fullName>
    </submittedName>
</protein>
<reference evidence="3" key="1">
    <citation type="journal article" date="2019" name="Int. J. Syst. Evol. Microbiol.">
        <title>The Global Catalogue of Microorganisms (GCM) 10K type strain sequencing project: providing services to taxonomists for standard genome sequencing and annotation.</title>
        <authorList>
            <consortium name="The Broad Institute Genomics Platform"/>
            <consortium name="The Broad Institute Genome Sequencing Center for Infectious Disease"/>
            <person name="Wu L."/>
            <person name="Ma J."/>
        </authorList>
    </citation>
    <scope>NUCLEOTIDE SEQUENCE [LARGE SCALE GENOMIC DNA]</scope>
    <source>
        <strain evidence="3">CECT 8064</strain>
    </source>
</reference>
<name>A0ABV9BF24_9ACTN</name>
<keyword evidence="2" id="KW-0067">ATP-binding</keyword>
<dbReference type="SUPFAM" id="SSF52540">
    <property type="entry name" value="P-loop containing nucleoside triphosphate hydrolases"/>
    <property type="match status" value="1"/>
</dbReference>
<evidence type="ECO:0000313" key="3">
    <source>
        <dbReference type="Proteomes" id="UP001595990"/>
    </source>
</evidence>
<sequence>MTSTARDAVARRAQQTGQAPQPGGNDFDDQGFTFRPATKEQAKARVALQGISGSGKTWTGLALAAGLGDRFAVIDTERGAASKYVGINNIQFDVLQMSRYDPRDLVKALGAAAKAGYPTVMVDSLSHFWKGTDGTLEQVDRAKSRYGGNSFGGWKEGTPIQNAMIDALLAYPGHVVVTMRSHTEWVLQENDRGKREPVQVGTRAEQRKGVEYEFDVVGAMDVNNTLTILKSRCPSLHQQVVQRPDGSVLARQLLEWLDDGAPAADPADYITRAIAHDATYKGLLDLYAEVDGRGLLATPMLDPADSRPTSLGDYIRTRGIALKATQ</sequence>
<organism evidence="2 3">
    <name type="scientific">Streptomyces ehimensis</name>
    <dbReference type="NCBI Taxonomy" id="68195"/>
    <lineage>
        <taxon>Bacteria</taxon>
        <taxon>Bacillati</taxon>
        <taxon>Actinomycetota</taxon>
        <taxon>Actinomycetes</taxon>
        <taxon>Kitasatosporales</taxon>
        <taxon>Streptomycetaceae</taxon>
        <taxon>Streptomyces</taxon>
    </lineage>
</organism>
<accession>A0ABV9BF24</accession>
<dbReference type="GO" id="GO:0005524">
    <property type="term" value="F:ATP binding"/>
    <property type="evidence" value="ECO:0007669"/>
    <property type="project" value="UniProtKB-KW"/>
</dbReference>
<evidence type="ECO:0000256" key="1">
    <source>
        <dbReference type="SAM" id="MobiDB-lite"/>
    </source>
</evidence>
<dbReference type="EMBL" id="JBHSFS010000002">
    <property type="protein sequence ID" value="MFC4512593.1"/>
    <property type="molecule type" value="Genomic_DNA"/>
</dbReference>
<keyword evidence="2" id="KW-0547">Nucleotide-binding</keyword>
<feature type="compositionally biased region" description="Low complexity" evidence="1">
    <location>
        <begin position="11"/>
        <end position="24"/>
    </location>
</feature>
<gene>
    <name evidence="2" type="ORF">ACFPEN_06560</name>
</gene>
<feature type="region of interest" description="Disordered" evidence="1">
    <location>
        <begin position="1"/>
        <end position="32"/>
    </location>
</feature>